<keyword evidence="2" id="KW-1185">Reference proteome</keyword>
<evidence type="ECO:0000313" key="1">
    <source>
        <dbReference type="EMBL" id="SCA55131.1"/>
    </source>
</evidence>
<organism evidence="1 2">
    <name type="scientific">Candidatus Terasakiella magnetica</name>
    <dbReference type="NCBI Taxonomy" id="1867952"/>
    <lineage>
        <taxon>Bacteria</taxon>
        <taxon>Pseudomonadati</taxon>
        <taxon>Pseudomonadota</taxon>
        <taxon>Alphaproteobacteria</taxon>
        <taxon>Rhodospirillales</taxon>
        <taxon>Terasakiellaceae</taxon>
        <taxon>Terasakiella</taxon>
    </lineage>
</organism>
<gene>
    <name evidence="1" type="ORF">MTBPR1_10378</name>
</gene>
<evidence type="ECO:0008006" key="3">
    <source>
        <dbReference type="Google" id="ProtNLM"/>
    </source>
</evidence>
<proteinExistence type="predicted"/>
<name>A0A1C3RCY7_9PROT</name>
<dbReference type="InterPro" id="IPR003772">
    <property type="entry name" value="YceD"/>
</dbReference>
<accession>A0A1C3RCY7</accession>
<evidence type="ECO:0000313" key="2">
    <source>
        <dbReference type="Proteomes" id="UP000231658"/>
    </source>
</evidence>
<dbReference type="Pfam" id="PF02620">
    <property type="entry name" value="YceD"/>
    <property type="match status" value="1"/>
</dbReference>
<dbReference type="AlphaFoldDB" id="A0A1C3RCY7"/>
<dbReference type="RefSeq" id="WP_069185838.1">
    <property type="nucleotide sequence ID" value="NZ_FLYE01000001.1"/>
</dbReference>
<dbReference type="STRING" id="1867952.MTBPR1_10378"/>
<reference evidence="1 2" key="1">
    <citation type="submission" date="2016-07" db="EMBL/GenBank/DDBJ databases">
        <authorList>
            <person name="Lefevre C.T."/>
        </authorList>
    </citation>
    <scope>NUCLEOTIDE SEQUENCE [LARGE SCALE GENOMIC DNA]</scope>
    <source>
        <strain evidence="1">PR1</strain>
    </source>
</reference>
<dbReference type="EMBL" id="FLYE01000001">
    <property type="protein sequence ID" value="SCA55131.1"/>
    <property type="molecule type" value="Genomic_DNA"/>
</dbReference>
<sequence>MSENEFTHPFAVDKLGPNPKRIHIDATEQERAALSERFDLDEMTIFKSQAVLQRLSGKKIECRYEGHCEIIQQCVVTFKPVKTGIDLAFTRVYDSSFKHQDDEKEVEIDIDATDELDPIIDGVIDLADALAEELGLEIDPYPRADGIAYTEIGVGPEITEEEIKSNNPFSVLAEIKNKSD</sequence>
<protein>
    <recommendedName>
        <fullName evidence="3">DUF177 domain-containing protein</fullName>
    </recommendedName>
</protein>
<dbReference type="Proteomes" id="UP000231658">
    <property type="component" value="Unassembled WGS sequence"/>
</dbReference>